<comment type="caution">
    <text evidence="2">The sequence shown here is derived from an EMBL/GenBank/DDBJ whole genome shotgun (WGS) entry which is preliminary data.</text>
</comment>
<proteinExistence type="predicted"/>
<sequence length="81" mass="8871">MEKKKLKLKLKTPSKEKKTEPPTSTTQQAATQQPAPIAPMGGFSMPQSQAVEGGIKIILKNAKIEIGQVILKGKKEEKEEE</sequence>
<accession>A0A520KS17</accession>
<name>A0A520KS17_METT2</name>
<gene>
    <name evidence="2" type="ORF">EF806_04190</name>
</gene>
<feature type="compositionally biased region" description="Low complexity" evidence="1">
    <location>
        <begin position="21"/>
        <end position="39"/>
    </location>
</feature>
<dbReference type="EMBL" id="RXIF01000006">
    <property type="protein sequence ID" value="RZN64547.1"/>
    <property type="molecule type" value="Genomic_DNA"/>
</dbReference>
<feature type="compositionally biased region" description="Basic residues" evidence="1">
    <location>
        <begin position="1"/>
        <end position="12"/>
    </location>
</feature>
<reference evidence="2 3" key="1">
    <citation type="journal article" date="2019" name="Nat. Microbiol.">
        <title>Wide diversity of methane and short-chain alkane metabolisms in uncultured archaea.</title>
        <authorList>
            <person name="Borrel G."/>
            <person name="Adam P.S."/>
            <person name="McKay L.J."/>
            <person name="Chen L.X."/>
            <person name="Sierra-Garcia I.N."/>
            <person name="Sieber C.M."/>
            <person name="Letourneur Q."/>
            <person name="Ghozlane A."/>
            <person name="Andersen G.L."/>
            <person name="Li W.J."/>
            <person name="Hallam S.J."/>
            <person name="Muyzer G."/>
            <person name="de Oliveira V.M."/>
            <person name="Inskeep W.P."/>
            <person name="Banfield J.F."/>
            <person name="Gribaldo S."/>
        </authorList>
    </citation>
    <scope>NUCLEOTIDE SEQUENCE [LARGE SCALE GENOMIC DNA]</scope>
    <source>
        <strain evidence="2">NM1a</strain>
    </source>
</reference>
<dbReference type="Proteomes" id="UP000317158">
    <property type="component" value="Unassembled WGS sequence"/>
</dbReference>
<evidence type="ECO:0000313" key="2">
    <source>
        <dbReference type="EMBL" id="RZN64547.1"/>
    </source>
</evidence>
<evidence type="ECO:0000256" key="1">
    <source>
        <dbReference type="SAM" id="MobiDB-lite"/>
    </source>
</evidence>
<protein>
    <submittedName>
        <fullName evidence="2">Uncharacterized protein</fullName>
    </submittedName>
</protein>
<organism evidence="2 3">
    <name type="scientific">Methanoliparum thermophilum</name>
    <dbReference type="NCBI Taxonomy" id="2491083"/>
    <lineage>
        <taxon>Archaea</taxon>
        <taxon>Methanobacteriati</taxon>
        <taxon>Methanobacteriota</taxon>
        <taxon>Candidatus Methanoliparia</taxon>
        <taxon>Candidatus Methanoliparales</taxon>
        <taxon>Candidatus Methanoliparaceae</taxon>
        <taxon>Candidatus Methanoliparum</taxon>
    </lineage>
</organism>
<dbReference type="AlphaFoldDB" id="A0A520KS17"/>
<feature type="region of interest" description="Disordered" evidence="1">
    <location>
        <begin position="1"/>
        <end position="46"/>
    </location>
</feature>
<evidence type="ECO:0000313" key="3">
    <source>
        <dbReference type="Proteomes" id="UP000317158"/>
    </source>
</evidence>